<dbReference type="EMBL" id="ML220149">
    <property type="protein sequence ID" value="TGZ77725.1"/>
    <property type="molecule type" value="Genomic_DNA"/>
</dbReference>
<evidence type="ECO:0000313" key="10">
    <source>
        <dbReference type="Proteomes" id="UP000298138"/>
    </source>
</evidence>
<evidence type="ECO:0000256" key="3">
    <source>
        <dbReference type="ARBA" id="ARBA00022763"/>
    </source>
</evidence>
<evidence type="ECO:0000256" key="1">
    <source>
        <dbReference type="ARBA" id="ARBA00004123"/>
    </source>
</evidence>
<proteinExistence type="inferred from homology"/>
<evidence type="ECO:0000256" key="5">
    <source>
        <dbReference type="ARBA" id="ARBA00023204"/>
    </source>
</evidence>
<keyword evidence="10" id="KW-1185">Reference proteome</keyword>
<keyword evidence="4" id="KW-0233">DNA recombination</keyword>
<feature type="compositionally biased region" description="Basic residues" evidence="8">
    <location>
        <begin position="65"/>
        <end position="74"/>
    </location>
</feature>
<accession>A0A4S2MLF5</accession>
<dbReference type="GO" id="GO:0006281">
    <property type="term" value="P:DNA repair"/>
    <property type="evidence" value="ECO:0007669"/>
    <property type="project" value="UniProtKB-KW"/>
</dbReference>
<evidence type="ECO:0000256" key="2">
    <source>
        <dbReference type="ARBA" id="ARBA00006661"/>
    </source>
</evidence>
<dbReference type="OrthoDB" id="5349119at2759"/>
<evidence type="ECO:0000256" key="4">
    <source>
        <dbReference type="ARBA" id="ARBA00023172"/>
    </source>
</evidence>
<name>A0A4S2MLF5_9PEZI</name>
<dbReference type="Pfam" id="PF09494">
    <property type="entry name" value="Slx4"/>
    <property type="match status" value="1"/>
</dbReference>
<dbReference type="GO" id="GO:0033557">
    <property type="term" value="C:Slx1-Slx4 complex"/>
    <property type="evidence" value="ECO:0007669"/>
    <property type="project" value="InterPro"/>
</dbReference>
<feature type="compositionally biased region" description="Basic residues" evidence="8">
    <location>
        <begin position="200"/>
        <end position="209"/>
    </location>
</feature>
<keyword evidence="6" id="KW-0539">Nucleus</keyword>
<evidence type="ECO:0000256" key="6">
    <source>
        <dbReference type="ARBA" id="ARBA00023242"/>
    </source>
</evidence>
<feature type="compositionally biased region" description="Basic residues" evidence="8">
    <location>
        <begin position="217"/>
        <end position="245"/>
    </location>
</feature>
<feature type="region of interest" description="Disordered" evidence="8">
    <location>
        <begin position="130"/>
        <end position="250"/>
    </location>
</feature>
<keyword evidence="3" id="KW-0227">DNA damage</keyword>
<protein>
    <recommendedName>
        <fullName evidence="7">Structure-specific endonuclease subunit SLX4</fullName>
    </recommendedName>
</protein>
<sequence>MISELRRSLHLHCPPSRLRLISPSTLAASISHFSATTTWSLTPTTAKPKKKGASTTLAEEDAKKPRARGRPKKSTKADGDEPPAWRGRKVPSMPDYSTFTIGQLTEELAKYGLKQMSKTSMVKHLGNRWKASNQGGEKSAIKELEKRTRAHSTKKDTAGAAAATEKSTATTSTGKKDTAKKVKAKKATAQEDMGEEVTKKATKKATTKKAAKEKTTTKRKASPRTGKKTKRGKARGKRQKRKRPVYKTESMTESLDPIAITRAIRMGAKEPNVSSSYYHHVLMYDPIIVEELTAWLNTEGLAAAGEDVTVTGEDVRRWCDANGVVGLRRITQRGKERTRF</sequence>
<dbReference type="InterPro" id="IPR018574">
    <property type="entry name" value="Structure-sp_endonuc_su_Slx4"/>
</dbReference>
<reference evidence="9 10" key="1">
    <citation type="submission" date="2019-04" db="EMBL/GenBank/DDBJ databases">
        <title>Comparative genomics and transcriptomics to analyze fruiting body development in filamentous ascomycetes.</title>
        <authorList>
            <consortium name="DOE Joint Genome Institute"/>
            <person name="Lutkenhaus R."/>
            <person name="Traeger S."/>
            <person name="Breuer J."/>
            <person name="Kuo A."/>
            <person name="Lipzen A."/>
            <person name="Pangilinan J."/>
            <person name="Dilworth D."/>
            <person name="Sandor L."/>
            <person name="Poggeler S."/>
            <person name="Barry K."/>
            <person name="Grigoriev I.V."/>
            <person name="Nowrousian M."/>
        </authorList>
    </citation>
    <scope>NUCLEOTIDE SEQUENCE [LARGE SCALE GENOMIC DNA]</scope>
    <source>
        <strain evidence="9 10">CBS 389.68</strain>
    </source>
</reference>
<evidence type="ECO:0000256" key="7">
    <source>
        <dbReference type="ARBA" id="ARBA00029496"/>
    </source>
</evidence>
<feature type="compositionally biased region" description="Low complexity" evidence="8">
    <location>
        <begin position="158"/>
        <end position="173"/>
    </location>
</feature>
<comment type="similarity">
    <text evidence="2">Belongs to the SLX4 family.</text>
</comment>
<comment type="subcellular location">
    <subcellularLocation>
        <location evidence="1">Nucleus</location>
    </subcellularLocation>
</comment>
<feature type="region of interest" description="Disordered" evidence="8">
    <location>
        <begin position="42"/>
        <end position="93"/>
    </location>
</feature>
<feature type="compositionally biased region" description="Basic and acidic residues" evidence="8">
    <location>
        <begin position="139"/>
        <end position="157"/>
    </location>
</feature>
<dbReference type="GO" id="GO:0006310">
    <property type="term" value="P:DNA recombination"/>
    <property type="evidence" value="ECO:0007669"/>
    <property type="project" value="UniProtKB-KW"/>
</dbReference>
<dbReference type="AlphaFoldDB" id="A0A4S2MLF5"/>
<dbReference type="GO" id="GO:0006260">
    <property type="term" value="P:DNA replication"/>
    <property type="evidence" value="ECO:0007669"/>
    <property type="project" value="InterPro"/>
</dbReference>
<evidence type="ECO:0000313" key="9">
    <source>
        <dbReference type="EMBL" id="TGZ77725.1"/>
    </source>
</evidence>
<gene>
    <name evidence="9" type="ORF">EX30DRAFT_366449</name>
</gene>
<dbReference type="InParanoid" id="A0A4S2MLF5"/>
<organism evidence="9 10">
    <name type="scientific">Ascodesmis nigricans</name>
    <dbReference type="NCBI Taxonomy" id="341454"/>
    <lineage>
        <taxon>Eukaryota</taxon>
        <taxon>Fungi</taxon>
        <taxon>Dikarya</taxon>
        <taxon>Ascomycota</taxon>
        <taxon>Pezizomycotina</taxon>
        <taxon>Pezizomycetes</taxon>
        <taxon>Pezizales</taxon>
        <taxon>Ascodesmidaceae</taxon>
        <taxon>Ascodesmis</taxon>
    </lineage>
</organism>
<dbReference type="Proteomes" id="UP000298138">
    <property type="component" value="Unassembled WGS sequence"/>
</dbReference>
<dbReference type="CDD" id="cd22999">
    <property type="entry name" value="SAP_SLX4"/>
    <property type="match status" value="1"/>
</dbReference>
<keyword evidence="5" id="KW-0234">DNA repair</keyword>
<evidence type="ECO:0000256" key="8">
    <source>
        <dbReference type="SAM" id="MobiDB-lite"/>
    </source>
</evidence>